<evidence type="ECO:0000313" key="2">
    <source>
        <dbReference type="Proteomes" id="UP000655225"/>
    </source>
</evidence>
<dbReference type="EMBL" id="JABCRI010000009">
    <property type="protein sequence ID" value="KAF8400969.1"/>
    <property type="molecule type" value="Genomic_DNA"/>
</dbReference>
<keyword evidence="2" id="KW-1185">Reference proteome</keyword>
<comment type="caution">
    <text evidence="1">The sequence shown here is derived from an EMBL/GenBank/DDBJ whole genome shotgun (WGS) entry which is preliminary data.</text>
</comment>
<evidence type="ECO:0000313" key="1">
    <source>
        <dbReference type="EMBL" id="KAF8400969.1"/>
    </source>
</evidence>
<accession>A0A835DI50</accession>
<sequence>MQGIEGEVFSLLGMLEIVYIPRDGWFVQIVLSGSFMGIFLLKSSSATTVLLYIGWLCTCNQFGHNRISSLDVICFV</sequence>
<proteinExistence type="predicted"/>
<dbReference type="AlphaFoldDB" id="A0A835DI50"/>
<gene>
    <name evidence="1" type="ORF">HHK36_014272</name>
</gene>
<reference evidence="1 2" key="1">
    <citation type="submission" date="2020-04" db="EMBL/GenBank/DDBJ databases">
        <title>Plant Genome Project.</title>
        <authorList>
            <person name="Zhang R.-G."/>
        </authorList>
    </citation>
    <scope>NUCLEOTIDE SEQUENCE [LARGE SCALE GENOMIC DNA]</scope>
    <source>
        <strain evidence="1">YNK0</strain>
        <tissue evidence="1">Leaf</tissue>
    </source>
</reference>
<protein>
    <submittedName>
        <fullName evidence="1">Uncharacterized protein</fullName>
    </submittedName>
</protein>
<dbReference type="Proteomes" id="UP000655225">
    <property type="component" value="Unassembled WGS sequence"/>
</dbReference>
<organism evidence="1 2">
    <name type="scientific">Tetracentron sinense</name>
    <name type="common">Spur-leaf</name>
    <dbReference type="NCBI Taxonomy" id="13715"/>
    <lineage>
        <taxon>Eukaryota</taxon>
        <taxon>Viridiplantae</taxon>
        <taxon>Streptophyta</taxon>
        <taxon>Embryophyta</taxon>
        <taxon>Tracheophyta</taxon>
        <taxon>Spermatophyta</taxon>
        <taxon>Magnoliopsida</taxon>
        <taxon>Trochodendrales</taxon>
        <taxon>Trochodendraceae</taxon>
        <taxon>Tetracentron</taxon>
    </lineage>
</organism>
<name>A0A835DI50_TETSI</name>